<feature type="binding site" evidence="6">
    <location>
        <position position="180"/>
    </location>
    <ligand>
        <name>S-adenosyl-L-methionine</name>
        <dbReference type="ChEBI" id="CHEBI:59789"/>
    </ligand>
</feature>
<dbReference type="InterPro" id="IPR004498">
    <property type="entry name" value="Ribosomal_PrmA_MeTrfase"/>
</dbReference>
<comment type="caution">
    <text evidence="7">The sequence shown here is derived from an EMBL/GenBank/DDBJ whole genome shotgun (WGS) entry which is preliminary data.</text>
</comment>
<dbReference type="GO" id="GO:0005840">
    <property type="term" value="C:ribosome"/>
    <property type="evidence" value="ECO:0007669"/>
    <property type="project" value="UniProtKB-KW"/>
</dbReference>
<feature type="binding site" evidence="6">
    <location>
        <position position="137"/>
    </location>
    <ligand>
        <name>S-adenosyl-L-methionine</name>
        <dbReference type="ChEBI" id="CHEBI:59789"/>
    </ligand>
</feature>
<comment type="similarity">
    <text evidence="1 6">Belongs to the methyltransferase superfamily. PrmA family.</text>
</comment>
<evidence type="ECO:0000256" key="1">
    <source>
        <dbReference type="ARBA" id="ARBA00009741"/>
    </source>
</evidence>
<dbReference type="EC" id="2.1.1.-" evidence="6"/>
<dbReference type="AlphaFoldDB" id="A0A6L5YFX0"/>
<keyword evidence="2 6" id="KW-0963">Cytoplasm</keyword>
<keyword evidence="8" id="KW-1185">Reference proteome</keyword>
<evidence type="ECO:0000256" key="3">
    <source>
        <dbReference type="ARBA" id="ARBA00022603"/>
    </source>
</evidence>
<gene>
    <name evidence="6" type="primary">prmA</name>
    <name evidence="7" type="ORF">FYJ74_10895</name>
</gene>
<name>A0A6L5YFX0_9BACT</name>
<comment type="subcellular location">
    <subcellularLocation>
        <location evidence="6">Cytoplasm</location>
    </subcellularLocation>
</comment>
<dbReference type="GO" id="GO:0008276">
    <property type="term" value="F:protein methyltransferase activity"/>
    <property type="evidence" value="ECO:0007669"/>
    <property type="project" value="UniProtKB-UniRule"/>
</dbReference>
<organism evidence="7 8">
    <name type="scientific">Pyramidobacter porci</name>
    <dbReference type="NCBI Taxonomy" id="2605789"/>
    <lineage>
        <taxon>Bacteria</taxon>
        <taxon>Thermotogati</taxon>
        <taxon>Synergistota</taxon>
        <taxon>Synergistia</taxon>
        <taxon>Synergistales</taxon>
        <taxon>Dethiosulfovibrionaceae</taxon>
        <taxon>Pyramidobacter</taxon>
    </lineage>
</organism>
<dbReference type="CDD" id="cd02440">
    <property type="entry name" value="AdoMet_MTases"/>
    <property type="match status" value="1"/>
</dbReference>
<sequence length="289" mass="31919">MERNDNFWWYITLRGPAGLEDVLSSAAESTGCIGSTVTNEGDAVDLQVYYRANQDLGEWLKMLQPYLEPWREIEIKDMGRVENRAWNTEWMDAFPPLNVGEKLVVMAPWHAGKEDPGRLPIFIYPGSAFGTGYHQSTQAVLTLMERWLKPGDAVADIGCGTAILSIAALKMGAERAYARDLDPSVVREAVRNTLELNGIAGEKLDIAVGDLLKGFGHTVDLLLANILYEPNMAMLPDVARVLKPGGRAIFSGLVVEEGEKFKEKLAENGLRLVDEVRLDDWCGLAVAKI</sequence>
<dbReference type="EMBL" id="VUNH01000013">
    <property type="protein sequence ID" value="MST56532.1"/>
    <property type="molecule type" value="Genomic_DNA"/>
</dbReference>
<dbReference type="SUPFAM" id="SSF53335">
    <property type="entry name" value="S-adenosyl-L-methionine-dependent methyltransferases"/>
    <property type="match status" value="1"/>
</dbReference>
<dbReference type="InterPro" id="IPR029063">
    <property type="entry name" value="SAM-dependent_MTases_sf"/>
</dbReference>
<feature type="binding site" evidence="6">
    <location>
        <position position="225"/>
    </location>
    <ligand>
        <name>S-adenosyl-L-methionine</name>
        <dbReference type="ChEBI" id="CHEBI:59789"/>
    </ligand>
</feature>
<dbReference type="PANTHER" id="PTHR43648">
    <property type="entry name" value="ELECTRON TRANSFER FLAVOPROTEIN BETA SUBUNIT LYSINE METHYLTRANSFERASE"/>
    <property type="match status" value="1"/>
</dbReference>
<evidence type="ECO:0000313" key="8">
    <source>
        <dbReference type="Proteomes" id="UP000473699"/>
    </source>
</evidence>
<accession>A0A6L5YFX0</accession>
<keyword evidence="5 6" id="KW-0949">S-adenosyl-L-methionine</keyword>
<dbReference type="Gene3D" id="3.40.50.150">
    <property type="entry name" value="Vaccinia Virus protein VP39"/>
    <property type="match status" value="1"/>
</dbReference>
<keyword evidence="4 6" id="KW-0808">Transferase</keyword>
<keyword evidence="7" id="KW-0687">Ribonucleoprotein</keyword>
<dbReference type="GO" id="GO:0005737">
    <property type="term" value="C:cytoplasm"/>
    <property type="evidence" value="ECO:0007669"/>
    <property type="project" value="UniProtKB-SubCell"/>
</dbReference>
<dbReference type="InterPro" id="IPR050078">
    <property type="entry name" value="Ribosomal_L11_MeTrfase_PrmA"/>
</dbReference>
<feature type="binding site" evidence="6">
    <location>
        <position position="158"/>
    </location>
    <ligand>
        <name>S-adenosyl-L-methionine</name>
        <dbReference type="ChEBI" id="CHEBI:59789"/>
    </ligand>
</feature>
<dbReference type="Pfam" id="PF06325">
    <property type="entry name" value="PrmA"/>
    <property type="match status" value="1"/>
</dbReference>
<dbReference type="Proteomes" id="UP000473699">
    <property type="component" value="Unassembled WGS sequence"/>
</dbReference>
<keyword evidence="3 6" id="KW-0489">Methyltransferase</keyword>
<evidence type="ECO:0000256" key="6">
    <source>
        <dbReference type="HAMAP-Rule" id="MF_00735"/>
    </source>
</evidence>
<comment type="catalytic activity">
    <reaction evidence="6">
        <text>L-lysyl-[protein] + 3 S-adenosyl-L-methionine = N(6),N(6),N(6)-trimethyl-L-lysyl-[protein] + 3 S-adenosyl-L-homocysteine + 3 H(+)</text>
        <dbReference type="Rhea" id="RHEA:54192"/>
        <dbReference type="Rhea" id="RHEA-COMP:9752"/>
        <dbReference type="Rhea" id="RHEA-COMP:13826"/>
        <dbReference type="ChEBI" id="CHEBI:15378"/>
        <dbReference type="ChEBI" id="CHEBI:29969"/>
        <dbReference type="ChEBI" id="CHEBI:57856"/>
        <dbReference type="ChEBI" id="CHEBI:59789"/>
        <dbReference type="ChEBI" id="CHEBI:61961"/>
    </reaction>
</comment>
<evidence type="ECO:0000256" key="2">
    <source>
        <dbReference type="ARBA" id="ARBA00022490"/>
    </source>
</evidence>
<evidence type="ECO:0000313" key="7">
    <source>
        <dbReference type="EMBL" id="MST56532.1"/>
    </source>
</evidence>
<dbReference type="PANTHER" id="PTHR43648:SF1">
    <property type="entry name" value="ELECTRON TRANSFER FLAVOPROTEIN BETA SUBUNIT LYSINE METHYLTRANSFERASE"/>
    <property type="match status" value="1"/>
</dbReference>
<keyword evidence="7" id="KW-0689">Ribosomal protein</keyword>
<proteinExistence type="inferred from homology"/>
<dbReference type="HAMAP" id="MF_00735">
    <property type="entry name" value="Methyltr_PrmA"/>
    <property type="match status" value="1"/>
</dbReference>
<reference evidence="7 8" key="1">
    <citation type="submission" date="2019-08" db="EMBL/GenBank/DDBJ databases">
        <title>In-depth cultivation of the pig gut microbiome towards novel bacterial diversity and tailored functional studies.</title>
        <authorList>
            <person name="Wylensek D."/>
            <person name="Hitch T.C.A."/>
            <person name="Clavel T."/>
        </authorList>
    </citation>
    <scope>NUCLEOTIDE SEQUENCE [LARGE SCALE GENOMIC DNA]</scope>
    <source>
        <strain evidence="7 8">SM-530-WT-4B</strain>
    </source>
</reference>
<protein>
    <recommendedName>
        <fullName evidence="6">Ribosomal protein L11 methyltransferase</fullName>
        <shortName evidence="6">L11 Mtase</shortName>
        <ecNumber evidence="6">2.1.1.-</ecNumber>
    </recommendedName>
</protein>
<dbReference type="RefSeq" id="WP_154529608.1">
    <property type="nucleotide sequence ID" value="NZ_VUNH01000013.1"/>
</dbReference>
<comment type="function">
    <text evidence="6">Methylates ribosomal protein L11.</text>
</comment>
<dbReference type="GO" id="GO:0032259">
    <property type="term" value="P:methylation"/>
    <property type="evidence" value="ECO:0007669"/>
    <property type="project" value="UniProtKB-KW"/>
</dbReference>
<evidence type="ECO:0000256" key="4">
    <source>
        <dbReference type="ARBA" id="ARBA00022679"/>
    </source>
</evidence>
<evidence type="ECO:0000256" key="5">
    <source>
        <dbReference type="ARBA" id="ARBA00022691"/>
    </source>
</evidence>